<proteinExistence type="predicted"/>
<dbReference type="RefSeq" id="WP_016457061.1">
    <property type="nucleotide sequence ID" value="NZ_KE150446.1"/>
</dbReference>
<dbReference type="HOGENOM" id="CLU_2245421_0_0_11"/>
<organism evidence="1 2">
    <name type="scientific">Corynebacterium pyruviciproducens ATCC BAA-1742</name>
    <dbReference type="NCBI Taxonomy" id="1125779"/>
    <lineage>
        <taxon>Bacteria</taxon>
        <taxon>Bacillati</taxon>
        <taxon>Actinomycetota</taxon>
        <taxon>Actinomycetes</taxon>
        <taxon>Mycobacteriales</taxon>
        <taxon>Corynebacteriaceae</taxon>
        <taxon>Corynebacterium</taxon>
    </lineage>
</organism>
<evidence type="ECO:0000313" key="1">
    <source>
        <dbReference type="EMBL" id="EPD70842.1"/>
    </source>
</evidence>
<dbReference type="Proteomes" id="UP000014408">
    <property type="component" value="Unassembled WGS sequence"/>
</dbReference>
<sequence length="104" mass="12025">MTNKNWAHEHARGEQILTPAEQDAQIIHRLDGNIRHTYGNIQTRLSDLETALDKAVDRLIEGEIFNLAELDQARIEYAGLTKDMEIFIDVVLRYNNHVNTRRAD</sequence>
<reference evidence="1 2" key="1">
    <citation type="submission" date="2013-05" db="EMBL/GenBank/DDBJ databases">
        <title>The Genome Sequence of Corynebacterium pyruviciproducens 1773O (ATCC BAA-1742).</title>
        <authorList>
            <consortium name="The Broad Institute Genomics Platform"/>
            <person name="Earl A."/>
            <person name="Ward D."/>
            <person name="Feldgarden M."/>
            <person name="Gevers D."/>
            <person name="Tong J."/>
            <person name="Walker B."/>
            <person name="Young S."/>
            <person name="Zeng Q."/>
            <person name="Gargeya S."/>
            <person name="Fitzgerald M."/>
            <person name="Haas B."/>
            <person name="Abouelleil A."/>
            <person name="Allen A.W."/>
            <person name="Alvarado L."/>
            <person name="Arachchi H.M."/>
            <person name="Berlin A.M."/>
            <person name="Chapman S.B."/>
            <person name="Gainer-Dewar J."/>
            <person name="Goldberg J."/>
            <person name="Griggs A."/>
            <person name="Gujja S."/>
            <person name="Hansen M."/>
            <person name="Howarth C."/>
            <person name="Imamovic A."/>
            <person name="Ireland A."/>
            <person name="Larimer J."/>
            <person name="McCowan C."/>
            <person name="Murphy C."/>
            <person name="Pearson M."/>
            <person name="Poon T.W."/>
            <person name="Priest M."/>
            <person name="Roberts A."/>
            <person name="Saif S."/>
            <person name="Shea T."/>
            <person name="Sisk P."/>
            <person name="Sykes S."/>
            <person name="Wortman J."/>
            <person name="Nusbaum C."/>
            <person name="Birren B."/>
        </authorList>
    </citation>
    <scope>NUCLEOTIDE SEQUENCE [LARGE SCALE GENOMIC DNA]</scope>
    <source>
        <strain evidence="1 2">ATCC BAA-1742</strain>
    </source>
</reference>
<dbReference type="EMBL" id="ATBY01000002">
    <property type="protein sequence ID" value="EPD70842.1"/>
    <property type="molecule type" value="Genomic_DNA"/>
</dbReference>
<protein>
    <submittedName>
        <fullName evidence="1">Uncharacterized protein</fullName>
    </submittedName>
</protein>
<evidence type="ECO:0000313" key="2">
    <source>
        <dbReference type="Proteomes" id="UP000014408"/>
    </source>
</evidence>
<accession>S2ZLG3</accession>
<comment type="caution">
    <text evidence="1">The sequence shown here is derived from an EMBL/GenBank/DDBJ whole genome shotgun (WGS) entry which is preliminary data.</text>
</comment>
<keyword evidence="2" id="KW-1185">Reference proteome</keyword>
<dbReference type="PATRIC" id="fig|1125779.3.peg.128"/>
<gene>
    <name evidence="1" type="ORF">HMPREF1219_00137</name>
</gene>
<name>S2ZLG3_9CORY</name>
<dbReference type="STRING" id="1125779.HMPREF1219_00137"/>
<dbReference type="AlphaFoldDB" id="S2ZLG3"/>